<dbReference type="InterPro" id="IPR032675">
    <property type="entry name" value="LRR_dom_sf"/>
</dbReference>
<dbReference type="CDD" id="cd09917">
    <property type="entry name" value="F-box_SF"/>
    <property type="match status" value="1"/>
</dbReference>
<protein>
    <recommendedName>
        <fullName evidence="3">F-box domain-containing protein</fullName>
    </recommendedName>
</protein>
<evidence type="ECO:0008006" key="3">
    <source>
        <dbReference type="Google" id="ProtNLM"/>
    </source>
</evidence>
<gene>
    <name evidence="1" type="ORF">VKT23_012669</name>
</gene>
<organism evidence="1 2">
    <name type="scientific">Marasmiellus scandens</name>
    <dbReference type="NCBI Taxonomy" id="2682957"/>
    <lineage>
        <taxon>Eukaryota</taxon>
        <taxon>Fungi</taxon>
        <taxon>Dikarya</taxon>
        <taxon>Basidiomycota</taxon>
        <taxon>Agaricomycotina</taxon>
        <taxon>Agaricomycetes</taxon>
        <taxon>Agaricomycetidae</taxon>
        <taxon>Agaricales</taxon>
        <taxon>Marasmiineae</taxon>
        <taxon>Omphalotaceae</taxon>
        <taxon>Marasmiellus</taxon>
    </lineage>
</organism>
<sequence>MDPDSRSFLAIPPRNARRPRRPKLVHLDVTRIQDTLRNSNFGDARPVFPNETWEEIFGHLDQPADLLHVIQSCRLFHNLGLRFLYASIEYSRPYDFQSNDSFWASATPVMRTFPKSLTVTGVIRWQAARGSSIIDDDEWANMWMADNLLDHLHQNSRQGIAQDHTQNSPEEPHVREWKLGHMLALHSHLRQFRNLTSLTFGGIGGGTQSVTEEIYDTLRLLTNLTKLALIDCVVEVKSSDDILLGTQWPRLKELTLWRHDWVNISRIYRHPETHYSLLDLMCVDTLRVLRIDWSPVVGHLISRAAEPNAPDTNPFKSTLQSSLRHLQFGFNGRGSDLMELGKLARFVAKCTNLVGLAIAGRLPVTMIPADNNHGLNAGRWSFIRQYSGPAEFLPLLAGVNSQIETLEVQSYSLRKGSSASLFQQGDVIESPWWKTPGFVKCLADMELPKLRSLSMILERLEKEVFYLLIDHFSGLEELKIRYDTGTFDDDTLTSFGAHFLSKMPRLSVFHMYQHKYRTYTRGRCPVHVSPQGHYLPEVYDVLDSSPEFTQDIPRLCRCSMNDISMPLQEADPDSFSSFEELGYIAAWRIYCPLLKEVRLERQFIWKKDRDGYNDPEALWCRSQLSDADFDFGSSWMTTGRLIGLRGEEDTLTTLKLRGWTEYNSQALRSRSGSLDSLDD</sequence>
<proteinExistence type="predicted"/>
<reference evidence="1 2" key="1">
    <citation type="submission" date="2024-01" db="EMBL/GenBank/DDBJ databases">
        <title>A draft genome for the cacao thread blight pathogen Marasmiellus scandens.</title>
        <authorList>
            <person name="Baruah I.K."/>
            <person name="Leung J."/>
            <person name="Bukari Y."/>
            <person name="Amoako-Attah I."/>
            <person name="Meinhardt L.W."/>
            <person name="Bailey B.A."/>
            <person name="Cohen S.P."/>
        </authorList>
    </citation>
    <scope>NUCLEOTIDE SEQUENCE [LARGE SCALE GENOMIC DNA]</scope>
    <source>
        <strain evidence="1 2">GH-19</strain>
    </source>
</reference>
<dbReference type="Proteomes" id="UP001498398">
    <property type="component" value="Unassembled WGS sequence"/>
</dbReference>
<accession>A0ABR1J4W3</accession>
<dbReference type="EMBL" id="JBANRG010000032">
    <property type="protein sequence ID" value="KAK7450992.1"/>
    <property type="molecule type" value="Genomic_DNA"/>
</dbReference>
<name>A0ABR1J4W3_9AGAR</name>
<dbReference type="Gene3D" id="3.80.10.10">
    <property type="entry name" value="Ribonuclease Inhibitor"/>
    <property type="match status" value="1"/>
</dbReference>
<comment type="caution">
    <text evidence="1">The sequence shown here is derived from an EMBL/GenBank/DDBJ whole genome shotgun (WGS) entry which is preliminary data.</text>
</comment>
<evidence type="ECO:0000313" key="1">
    <source>
        <dbReference type="EMBL" id="KAK7450992.1"/>
    </source>
</evidence>
<evidence type="ECO:0000313" key="2">
    <source>
        <dbReference type="Proteomes" id="UP001498398"/>
    </source>
</evidence>
<dbReference type="SUPFAM" id="SSF52047">
    <property type="entry name" value="RNI-like"/>
    <property type="match status" value="1"/>
</dbReference>
<keyword evidence="2" id="KW-1185">Reference proteome</keyword>